<feature type="compositionally biased region" description="Polar residues" evidence="1">
    <location>
        <begin position="426"/>
        <end position="437"/>
    </location>
</feature>
<accession>A0A1D2M8W9</accession>
<dbReference type="EMBL" id="LJIJ01002708">
    <property type="protein sequence ID" value="ODM89344.1"/>
    <property type="molecule type" value="Genomic_DNA"/>
</dbReference>
<feature type="signal peptide" evidence="2">
    <location>
        <begin position="1"/>
        <end position="21"/>
    </location>
</feature>
<dbReference type="STRING" id="48709.A0A1D2M8W9"/>
<organism evidence="3 4">
    <name type="scientific">Orchesella cincta</name>
    <name type="common">Springtail</name>
    <name type="synonym">Podura cincta</name>
    <dbReference type="NCBI Taxonomy" id="48709"/>
    <lineage>
        <taxon>Eukaryota</taxon>
        <taxon>Metazoa</taxon>
        <taxon>Ecdysozoa</taxon>
        <taxon>Arthropoda</taxon>
        <taxon>Hexapoda</taxon>
        <taxon>Collembola</taxon>
        <taxon>Entomobryomorpha</taxon>
        <taxon>Entomobryoidea</taxon>
        <taxon>Orchesellidae</taxon>
        <taxon>Orchesellinae</taxon>
        <taxon>Orchesella</taxon>
    </lineage>
</organism>
<gene>
    <name evidence="3" type="ORF">Ocin01_17338</name>
</gene>
<name>A0A1D2M8W9_ORCCI</name>
<feature type="compositionally biased region" description="Low complexity" evidence="1">
    <location>
        <begin position="290"/>
        <end position="316"/>
    </location>
</feature>
<dbReference type="AlphaFoldDB" id="A0A1D2M8W9"/>
<proteinExistence type="predicted"/>
<sequence length="499" mass="51357">MVLKSYVVILGIVIFTESTSGLNFHHEKKLEFPLEKLQLPQSSRSQFRNLEEADNKYEIFMKLGNGVTVGCEVEKKPEYDDIVELYLEDEFGRREPEIGELAPVAKFRTANPLFRDPQAAADLLETEVPYGWWPAECIQRIMGLQLESNLCNCPAGPPGLTGRPGSEGLPGPAGPPGKDGRNGTDGQVGPVGELGLQGPRGNKGPKGIPGGQGIPGPVGPAGPAGNPGRDGRPGSPGSPGASGQDGKPGRNGINGRNGRNGVTGPPGSPGLPGNNGVAGVAGLQGEQGIPAPSGANGENGANGLNGLPGTPGANGPCNLPLPPGDDDDTIIIDITDQPGEPEIPPPDDEIPVEEPPSPETGWLAASEPLENSWVSPAPPKPAKPLQTQQNAPSISDLSLTPSSNGAKPAPWSGGSNGQLGAVGNSYWKNSATRSSPNGAGSKPKCAGKKKRGKGKKKAQGNQPLSAESISTPVVVVAPPVADELENVPPRARVDLELEE</sequence>
<dbReference type="InterPro" id="IPR008160">
    <property type="entry name" value="Collagen"/>
</dbReference>
<feature type="compositionally biased region" description="Low complexity" evidence="1">
    <location>
        <begin position="221"/>
        <end position="275"/>
    </location>
</feature>
<dbReference type="Pfam" id="PF01391">
    <property type="entry name" value="Collagen"/>
    <property type="match status" value="2"/>
</dbReference>
<evidence type="ECO:0000256" key="1">
    <source>
        <dbReference type="SAM" id="MobiDB-lite"/>
    </source>
</evidence>
<evidence type="ECO:0000256" key="2">
    <source>
        <dbReference type="SAM" id="SignalP"/>
    </source>
</evidence>
<evidence type="ECO:0000313" key="3">
    <source>
        <dbReference type="EMBL" id="ODM89344.1"/>
    </source>
</evidence>
<feature type="compositionally biased region" description="Gly residues" evidence="1">
    <location>
        <begin position="207"/>
        <end position="216"/>
    </location>
</feature>
<feature type="region of interest" description="Disordered" evidence="1">
    <location>
        <begin position="161"/>
        <end position="471"/>
    </location>
</feature>
<keyword evidence="4" id="KW-1185">Reference proteome</keyword>
<dbReference type="GO" id="GO:0005581">
    <property type="term" value="C:collagen trimer"/>
    <property type="evidence" value="ECO:0007669"/>
    <property type="project" value="UniProtKB-KW"/>
</dbReference>
<dbReference type="OMA" id="KFRTANP"/>
<dbReference type="OrthoDB" id="5983381at2759"/>
<feature type="compositionally biased region" description="Polar residues" evidence="1">
    <location>
        <begin position="385"/>
        <end position="405"/>
    </location>
</feature>
<keyword evidence="3" id="KW-0176">Collagen</keyword>
<feature type="compositionally biased region" description="Low complexity" evidence="1">
    <location>
        <begin position="331"/>
        <end position="340"/>
    </location>
</feature>
<evidence type="ECO:0000313" key="4">
    <source>
        <dbReference type="Proteomes" id="UP000094527"/>
    </source>
</evidence>
<comment type="caution">
    <text evidence="3">The sequence shown here is derived from an EMBL/GenBank/DDBJ whole genome shotgun (WGS) entry which is preliminary data.</text>
</comment>
<dbReference type="PANTHER" id="PTHR37456">
    <property type="entry name" value="SI:CH211-266K2.1"/>
    <property type="match status" value="1"/>
</dbReference>
<reference evidence="3 4" key="1">
    <citation type="journal article" date="2016" name="Genome Biol. Evol.">
        <title>Gene Family Evolution Reflects Adaptation to Soil Environmental Stressors in the Genome of the Collembolan Orchesella cincta.</title>
        <authorList>
            <person name="Faddeeva-Vakhrusheva A."/>
            <person name="Derks M.F."/>
            <person name="Anvar S.Y."/>
            <person name="Agamennone V."/>
            <person name="Suring W."/>
            <person name="Smit S."/>
            <person name="van Straalen N.M."/>
            <person name="Roelofs D."/>
        </authorList>
    </citation>
    <scope>NUCLEOTIDE SEQUENCE [LARGE SCALE GENOMIC DNA]</scope>
    <source>
        <tissue evidence="3">Mixed pool</tissue>
    </source>
</reference>
<feature type="compositionally biased region" description="Polar residues" evidence="1">
    <location>
        <begin position="461"/>
        <end position="471"/>
    </location>
</feature>
<dbReference type="PANTHER" id="PTHR37456:SF5">
    <property type="entry name" value="COLLAGEN TYPE XIII ALPHA 1 CHAIN"/>
    <property type="match status" value="1"/>
</dbReference>
<feature type="chain" id="PRO_5008903637" evidence="2">
    <location>
        <begin position="22"/>
        <end position="499"/>
    </location>
</feature>
<feature type="compositionally biased region" description="Basic residues" evidence="1">
    <location>
        <begin position="445"/>
        <end position="458"/>
    </location>
</feature>
<keyword evidence="2" id="KW-0732">Signal</keyword>
<dbReference type="Proteomes" id="UP000094527">
    <property type="component" value="Unassembled WGS sequence"/>
</dbReference>
<protein>
    <submittedName>
        <fullName evidence="3">Collagen alpha-1(X) chain</fullName>
    </submittedName>
</protein>
<dbReference type="InterPro" id="IPR050938">
    <property type="entry name" value="Collagen_Structural_Proteins"/>
</dbReference>